<dbReference type="Proteomes" id="UP001055172">
    <property type="component" value="Unassembled WGS sequence"/>
</dbReference>
<name>A0AA37GSY7_9PEZI</name>
<feature type="region of interest" description="Disordered" evidence="1">
    <location>
        <begin position="68"/>
        <end position="94"/>
    </location>
</feature>
<reference evidence="3 4" key="1">
    <citation type="submission" date="2021-07" db="EMBL/GenBank/DDBJ databases">
        <title>Genome data of Colletotrichum spaethianum.</title>
        <authorList>
            <person name="Utami Y.D."/>
            <person name="Hiruma K."/>
        </authorList>
    </citation>
    <scope>NUCLEOTIDE SEQUENCE [LARGE SCALE GENOMIC DNA]</scope>
    <source>
        <strain evidence="3 4">MAFF 242679</strain>
    </source>
</reference>
<proteinExistence type="predicted"/>
<feature type="signal peptide" evidence="2">
    <location>
        <begin position="1"/>
        <end position="21"/>
    </location>
</feature>
<sequence length="157" mass="15994">MHVPHLHQAVILGLVFYAVTSVAVPVPWPADVVSKGVGIAKVDAEAQQGHAAKRRGIHDSIGDSIGDVLKRGGSAGRKTKGSGSNSGNGGKVNFDVKGNVEGGGVFGGFKQGDLGVGGGEKINKESANKALLKLSNEGSNKKNTKSSTSKKGVKKPN</sequence>
<comment type="caution">
    <text evidence="3">The sequence shown here is derived from an EMBL/GenBank/DDBJ whole genome shotgun (WGS) entry which is preliminary data.</text>
</comment>
<keyword evidence="2" id="KW-0732">Signal</keyword>
<accession>A0AA37GSY7</accession>
<evidence type="ECO:0000256" key="2">
    <source>
        <dbReference type="SAM" id="SignalP"/>
    </source>
</evidence>
<feature type="chain" id="PRO_5041452766" evidence="2">
    <location>
        <begin position="22"/>
        <end position="157"/>
    </location>
</feature>
<protein>
    <submittedName>
        <fullName evidence="3">Uncharacterized protein</fullName>
    </submittedName>
</protein>
<feature type="region of interest" description="Disordered" evidence="1">
    <location>
        <begin position="127"/>
        <end position="157"/>
    </location>
</feature>
<evidence type="ECO:0000313" key="3">
    <source>
        <dbReference type="EMBL" id="GJC86392.1"/>
    </source>
</evidence>
<keyword evidence="4" id="KW-1185">Reference proteome</keyword>
<organism evidence="3 4">
    <name type="scientific">Colletotrichum liriopes</name>
    <dbReference type="NCBI Taxonomy" id="708192"/>
    <lineage>
        <taxon>Eukaryota</taxon>
        <taxon>Fungi</taxon>
        <taxon>Dikarya</taxon>
        <taxon>Ascomycota</taxon>
        <taxon>Pezizomycotina</taxon>
        <taxon>Sordariomycetes</taxon>
        <taxon>Hypocreomycetidae</taxon>
        <taxon>Glomerellales</taxon>
        <taxon>Glomerellaceae</taxon>
        <taxon>Colletotrichum</taxon>
        <taxon>Colletotrichum spaethianum species complex</taxon>
    </lineage>
</organism>
<evidence type="ECO:0000313" key="4">
    <source>
        <dbReference type="Proteomes" id="UP001055172"/>
    </source>
</evidence>
<dbReference type="AlphaFoldDB" id="A0AA37GSY7"/>
<evidence type="ECO:0000256" key="1">
    <source>
        <dbReference type="SAM" id="MobiDB-lite"/>
    </source>
</evidence>
<gene>
    <name evidence="3" type="ORF">ColLi_09230</name>
</gene>
<dbReference type="EMBL" id="BPPX01000021">
    <property type="protein sequence ID" value="GJC86392.1"/>
    <property type="molecule type" value="Genomic_DNA"/>
</dbReference>